<keyword evidence="5" id="KW-1185">Reference proteome</keyword>
<dbReference type="PATRIC" id="fig|1122247.3.peg.1803"/>
<dbReference type="STRING" id="1122247.GCA_000379865_04774"/>
<evidence type="ECO:0000256" key="1">
    <source>
        <dbReference type="SAM" id="MobiDB-lite"/>
    </source>
</evidence>
<keyword evidence="3" id="KW-0732">Signal</keyword>
<feature type="signal peptide" evidence="3">
    <location>
        <begin position="1"/>
        <end position="20"/>
    </location>
</feature>
<feature type="compositionally biased region" description="Basic and acidic residues" evidence="1">
    <location>
        <begin position="609"/>
        <end position="623"/>
    </location>
</feature>
<comment type="caution">
    <text evidence="4">The sequence shown here is derived from an EMBL/GenBank/DDBJ whole genome shotgun (WGS) entry which is preliminary data.</text>
</comment>
<accession>K5B8Q6</accession>
<evidence type="ECO:0000313" key="4">
    <source>
        <dbReference type="EMBL" id="EKF24113.1"/>
    </source>
</evidence>
<dbReference type="AlphaFoldDB" id="K5B8Q6"/>
<keyword evidence="2" id="KW-0472">Membrane</keyword>
<reference evidence="4 5" key="1">
    <citation type="journal article" date="2012" name="J. Bacteriol.">
        <title>Genome sequence of Mycobacterium hassiacum DSM 44199, a rare source of heat-stable mycobacterial proteins.</title>
        <authorList>
            <person name="Tiago I."/>
            <person name="Maranha A."/>
            <person name="Mendes V."/>
            <person name="Alarico S."/>
            <person name="Moynihan P.J."/>
            <person name="Clarke A.J."/>
            <person name="Macedo-Ribeiro S."/>
            <person name="Pereira P.J."/>
            <person name="Empadinhas N."/>
        </authorList>
    </citation>
    <scope>NUCLEOTIDE SEQUENCE [LARGE SCALE GENOMIC DNA]</scope>
    <source>
        <strain evidence="5">DSM 44199 / CIP 105218 / JCM 12690 / 3849</strain>
    </source>
</reference>
<feature type="compositionally biased region" description="Acidic residues" evidence="1">
    <location>
        <begin position="441"/>
        <end position="461"/>
    </location>
</feature>
<organism evidence="4 5">
    <name type="scientific">Mycolicibacterium hassiacum (strain DSM 44199 / CIP 105218 / JCM 12690 / 3849)</name>
    <name type="common">Mycobacterium hassiacum</name>
    <dbReference type="NCBI Taxonomy" id="1122247"/>
    <lineage>
        <taxon>Bacteria</taxon>
        <taxon>Bacillati</taxon>
        <taxon>Actinomycetota</taxon>
        <taxon>Actinomycetes</taxon>
        <taxon>Mycobacteriales</taxon>
        <taxon>Mycobacteriaceae</taxon>
        <taxon>Mycolicibacterium</taxon>
    </lineage>
</organism>
<dbReference type="Pfam" id="PF08310">
    <property type="entry name" value="LGFP"/>
    <property type="match status" value="4"/>
</dbReference>
<dbReference type="Proteomes" id="UP000006265">
    <property type="component" value="Unassembled WGS sequence"/>
</dbReference>
<name>K5B8Q6_MYCHD</name>
<feature type="transmembrane region" description="Helical" evidence="2">
    <location>
        <begin position="410"/>
        <end position="431"/>
    </location>
</feature>
<feature type="compositionally biased region" description="Low complexity" evidence="1">
    <location>
        <begin position="554"/>
        <end position="570"/>
    </location>
</feature>
<dbReference type="EMBL" id="AMRA01000046">
    <property type="protein sequence ID" value="EKF24113.1"/>
    <property type="molecule type" value="Genomic_DNA"/>
</dbReference>
<feature type="compositionally biased region" description="Acidic residues" evidence="1">
    <location>
        <begin position="584"/>
        <end position="595"/>
    </location>
</feature>
<feature type="region of interest" description="Disordered" evidence="1">
    <location>
        <begin position="537"/>
        <end position="655"/>
    </location>
</feature>
<gene>
    <name evidence="4" type="ORF">C731_1873</name>
</gene>
<feature type="chain" id="PRO_5003884178" evidence="3">
    <location>
        <begin position="21"/>
        <end position="702"/>
    </location>
</feature>
<dbReference type="InterPro" id="IPR013207">
    <property type="entry name" value="LGFP"/>
</dbReference>
<evidence type="ECO:0000256" key="2">
    <source>
        <dbReference type="SAM" id="Phobius"/>
    </source>
</evidence>
<dbReference type="RefSeq" id="WP_005626843.1">
    <property type="nucleotide sequence ID" value="NZ_AMRA01000046.1"/>
</dbReference>
<keyword evidence="2" id="KW-1133">Transmembrane helix</keyword>
<feature type="region of interest" description="Disordered" evidence="1">
    <location>
        <begin position="439"/>
        <end position="469"/>
    </location>
</feature>
<sequence length="702" mass="72375">MVVGSLLALAAVLLAPSAAAQPEVEANDAINATWQASGGEIGPLGPRQGDVYRVGDGFAQDFARGKIFFTPQTGAHFVQGAILEKYESLGGPADGDLGFPTIDESPGRAPGSLNVTFSAPDNPVIFFTPETGARVVRGAINAAWDRLGGSTGVLGVPAEDEVYHGDLVSQKFTGGELTYNLEEKTFTTVPPEVAGQLEGLAVPDDPVSAINAARRAAGGPLGPLGKAEGPPEPIGANGLVQKFAGGKIFYTPETGARVLTGQLLQKYESVGGPAGDLGFPISGETDGGFATESRMARFAAEDGPVIFWTPDHGAVIVRGAMAAAWDRLGGAAGPLGAPTADQSENGDVITQTFTGGNVSWNRTTNTFTTEPAELADQLSGLEVPGYAGSESTAGPAAADTDDEGRFAGSWWWLLALIPLLVLIALVLFAVLRRRRGGGEDPFADDYDADDEEFGGEPEASYDGEGTPQPVPADEAARLFGDRYAQEGLGALAPHSEPSLPEVDPWSAPIQGSRAGAFGPAASAGAVGAAATGQGFTAPAPEAGPDFGVEHDVVGAPPGTAAEPETAAEAPMSAVPDRGAFDTGTFEDDENPDDVDTAPTRVIPEPQAPPRRDPLRDTGRHARIEDDEDEPQMLRTAFVLADPNAGDEPPEGYPVKASASAGRFWAPGDPGYAEVQPEIWFATAELAQANGFQPGGEAGSEDE</sequence>
<evidence type="ECO:0000256" key="3">
    <source>
        <dbReference type="SAM" id="SignalP"/>
    </source>
</evidence>
<dbReference type="eggNOG" id="COG5479">
    <property type="taxonomic scope" value="Bacteria"/>
</dbReference>
<protein>
    <submittedName>
        <fullName evidence="4">LGFP repeat family protein</fullName>
    </submittedName>
</protein>
<evidence type="ECO:0000313" key="5">
    <source>
        <dbReference type="Proteomes" id="UP000006265"/>
    </source>
</evidence>
<dbReference type="OrthoDB" id="4379975at2"/>
<proteinExistence type="predicted"/>
<keyword evidence="2" id="KW-0812">Transmembrane</keyword>